<evidence type="ECO:0000313" key="2">
    <source>
        <dbReference type="Proteomes" id="UP001516023"/>
    </source>
</evidence>
<proteinExistence type="predicted"/>
<name>A0ABD3QNX7_9STRA</name>
<evidence type="ECO:0000313" key="1">
    <source>
        <dbReference type="EMBL" id="KAL3801817.1"/>
    </source>
</evidence>
<keyword evidence="2" id="KW-1185">Reference proteome</keyword>
<protein>
    <submittedName>
        <fullName evidence="1">Uncharacterized protein</fullName>
    </submittedName>
</protein>
<gene>
    <name evidence="1" type="ORF">HJC23_001213</name>
</gene>
<comment type="caution">
    <text evidence="1">The sequence shown here is derived from an EMBL/GenBank/DDBJ whole genome shotgun (WGS) entry which is preliminary data.</text>
</comment>
<accession>A0ABD3QNX7</accession>
<organism evidence="1 2">
    <name type="scientific">Cyclotella cryptica</name>
    <dbReference type="NCBI Taxonomy" id="29204"/>
    <lineage>
        <taxon>Eukaryota</taxon>
        <taxon>Sar</taxon>
        <taxon>Stramenopiles</taxon>
        <taxon>Ochrophyta</taxon>
        <taxon>Bacillariophyta</taxon>
        <taxon>Coscinodiscophyceae</taxon>
        <taxon>Thalassiosirophycidae</taxon>
        <taxon>Stephanodiscales</taxon>
        <taxon>Stephanodiscaceae</taxon>
        <taxon>Cyclotella</taxon>
    </lineage>
</organism>
<sequence>MISPSSEPFLHGISSGTQKWNSLLDKAPVNEVAKSAVSNDLLRSEDVPLSDGSGSLDLRSKLRVHRLAEHPPPRTEQLTEDVMTIHLHSRLRLVWIMDLDSG</sequence>
<dbReference type="EMBL" id="JABMIG020000024">
    <property type="protein sequence ID" value="KAL3801817.1"/>
    <property type="molecule type" value="Genomic_DNA"/>
</dbReference>
<reference evidence="1 2" key="1">
    <citation type="journal article" date="2020" name="G3 (Bethesda)">
        <title>Improved Reference Genome for Cyclotella cryptica CCMP332, a Model for Cell Wall Morphogenesis, Salinity Adaptation, and Lipid Production in Diatoms (Bacillariophyta).</title>
        <authorList>
            <person name="Roberts W.R."/>
            <person name="Downey K.M."/>
            <person name="Ruck E.C."/>
            <person name="Traller J.C."/>
            <person name="Alverson A.J."/>
        </authorList>
    </citation>
    <scope>NUCLEOTIDE SEQUENCE [LARGE SCALE GENOMIC DNA]</scope>
    <source>
        <strain evidence="1 2">CCMP332</strain>
    </source>
</reference>
<dbReference type="AlphaFoldDB" id="A0ABD3QNX7"/>
<dbReference type="Proteomes" id="UP001516023">
    <property type="component" value="Unassembled WGS sequence"/>
</dbReference>